<evidence type="ECO:0000256" key="4">
    <source>
        <dbReference type="ARBA" id="ARBA00022840"/>
    </source>
</evidence>
<evidence type="ECO:0000313" key="9">
    <source>
        <dbReference type="EMBL" id="MEU3709672.1"/>
    </source>
</evidence>
<dbReference type="PANTHER" id="PTHR11956">
    <property type="entry name" value="ARGINYL-TRNA SYNTHETASE"/>
    <property type="match status" value="1"/>
</dbReference>
<proteinExistence type="predicted"/>
<dbReference type="EC" id="6.1.1.19" evidence="1"/>
<dbReference type="InterPro" id="IPR008909">
    <property type="entry name" value="DALR_anticod-bd"/>
</dbReference>
<sequence>MTPAELSRTVLRSVRGAVAERELSVAVPERVVVRPAPHSGDYASNVALQLAAGAGLPAREVAEVLRRRLAGCPGIAYVEVAGPGFLNFTLGDGAPAELVRTVLAQGPRYGSGGARPGRPGAATAPPPGGARGLVVAEALARIDAAADAAGTPPEDAAPRPAADGDRAELARLVARLGGDEARWALLRPAAQDPVRPPERPTQREENPRFRVQYAYARTQALVRNARELGFTGAPGDTGPETHPGGDAAGSGTAASDTQALHLLLGGFPDAVAAAARYRAPDRVVRHLEALAEAYLRWQGGCRPLPVGEEKPSAVHRARVALAEATGTVLANGLRLLGVSAPVRL</sequence>
<gene>
    <name evidence="9" type="primary">nrtL</name>
    <name evidence="9" type="ORF">AB0E61_06160</name>
</gene>
<dbReference type="Pfam" id="PF03485">
    <property type="entry name" value="Arg_tRNA_synt_N"/>
    <property type="match status" value="1"/>
</dbReference>
<evidence type="ECO:0000256" key="5">
    <source>
        <dbReference type="ARBA" id="ARBA00049339"/>
    </source>
</evidence>
<feature type="domain" description="DALR anticodon binding" evidence="7">
    <location>
        <begin position="211"/>
        <end position="344"/>
    </location>
</feature>
<keyword evidence="4" id="KW-0067">ATP-binding</keyword>
<protein>
    <recommendedName>
        <fullName evidence="1">arginine--tRNA ligase</fullName>
        <ecNumber evidence="1">6.1.1.19</ecNumber>
    </recommendedName>
</protein>
<dbReference type="Pfam" id="PF05746">
    <property type="entry name" value="DALR_1"/>
    <property type="match status" value="1"/>
</dbReference>
<evidence type="ECO:0000256" key="3">
    <source>
        <dbReference type="ARBA" id="ARBA00022741"/>
    </source>
</evidence>
<feature type="domain" description="Arginyl tRNA synthetase N-terminal" evidence="8">
    <location>
        <begin position="4"/>
        <end position="90"/>
    </location>
</feature>
<evidence type="ECO:0000313" key="10">
    <source>
        <dbReference type="Proteomes" id="UP001550853"/>
    </source>
</evidence>
<dbReference type="InterPro" id="IPR009080">
    <property type="entry name" value="tRNAsynth_Ia_anticodon-bd"/>
</dbReference>
<dbReference type="InterPro" id="IPR005148">
    <property type="entry name" value="Arg-tRNA-synth_N"/>
</dbReference>
<dbReference type="PANTHER" id="PTHR11956:SF5">
    <property type="entry name" value="ARGININE--TRNA LIGASE, CYTOPLASMIC"/>
    <property type="match status" value="1"/>
</dbReference>
<dbReference type="SUPFAM" id="SSF55190">
    <property type="entry name" value="Arginyl-tRNA synthetase (ArgRS), N-terminal 'additional' domain"/>
    <property type="match status" value="1"/>
</dbReference>
<dbReference type="NCBIfam" id="NF045898">
    <property type="entry name" value="ArgS_rel_codon"/>
    <property type="match status" value="1"/>
</dbReference>
<dbReference type="RefSeq" id="WP_030280741.1">
    <property type="nucleotide sequence ID" value="NZ_JBEZVI010000003.1"/>
</dbReference>
<dbReference type="SUPFAM" id="SSF47323">
    <property type="entry name" value="Anticodon-binding domain of a subclass of class I aminoacyl-tRNA synthetases"/>
    <property type="match status" value="1"/>
</dbReference>
<dbReference type="Gene3D" id="3.30.1360.70">
    <property type="entry name" value="Arginyl tRNA synthetase N-terminal domain"/>
    <property type="match status" value="1"/>
</dbReference>
<dbReference type="EMBL" id="JBEZVI010000003">
    <property type="protein sequence ID" value="MEU3709672.1"/>
    <property type="molecule type" value="Genomic_DNA"/>
</dbReference>
<dbReference type="SMART" id="SM01016">
    <property type="entry name" value="Arg_tRNA_synt_N"/>
    <property type="match status" value="1"/>
</dbReference>
<comment type="catalytic activity">
    <reaction evidence="5">
        <text>tRNA(Arg) + L-arginine + ATP = L-arginyl-tRNA(Arg) + AMP + diphosphate</text>
        <dbReference type="Rhea" id="RHEA:20301"/>
        <dbReference type="Rhea" id="RHEA-COMP:9658"/>
        <dbReference type="Rhea" id="RHEA-COMP:9673"/>
        <dbReference type="ChEBI" id="CHEBI:30616"/>
        <dbReference type="ChEBI" id="CHEBI:32682"/>
        <dbReference type="ChEBI" id="CHEBI:33019"/>
        <dbReference type="ChEBI" id="CHEBI:78442"/>
        <dbReference type="ChEBI" id="CHEBI:78513"/>
        <dbReference type="ChEBI" id="CHEBI:456215"/>
        <dbReference type="EC" id="6.1.1.19"/>
    </reaction>
</comment>
<keyword evidence="10" id="KW-1185">Reference proteome</keyword>
<evidence type="ECO:0000259" key="7">
    <source>
        <dbReference type="SMART" id="SM00836"/>
    </source>
</evidence>
<organism evidence="9 10">
    <name type="scientific">Streptomyces catenulae</name>
    <dbReference type="NCBI Taxonomy" id="66875"/>
    <lineage>
        <taxon>Bacteria</taxon>
        <taxon>Bacillati</taxon>
        <taxon>Actinomycetota</taxon>
        <taxon>Actinomycetes</taxon>
        <taxon>Kitasatosporales</taxon>
        <taxon>Streptomycetaceae</taxon>
        <taxon>Streptomyces</taxon>
    </lineage>
</organism>
<feature type="region of interest" description="Disordered" evidence="6">
    <location>
        <begin position="109"/>
        <end position="129"/>
    </location>
</feature>
<dbReference type="Gene3D" id="1.10.730.10">
    <property type="entry name" value="Isoleucyl-tRNA Synthetase, Domain 1"/>
    <property type="match status" value="1"/>
</dbReference>
<keyword evidence="3" id="KW-0547">Nucleotide-binding</keyword>
<dbReference type="SMART" id="SM00836">
    <property type="entry name" value="DALR_1"/>
    <property type="match status" value="1"/>
</dbReference>
<dbReference type="InterPro" id="IPR036695">
    <property type="entry name" value="Arg-tRNA-synth_N_sf"/>
</dbReference>
<evidence type="ECO:0000256" key="6">
    <source>
        <dbReference type="SAM" id="MobiDB-lite"/>
    </source>
</evidence>
<accession>A0ABV2YVA5</accession>
<feature type="region of interest" description="Disordered" evidence="6">
    <location>
        <begin position="229"/>
        <end position="253"/>
    </location>
</feature>
<evidence type="ECO:0000256" key="1">
    <source>
        <dbReference type="ARBA" id="ARBA00012837"/>
    </source>
</evidence>
<name>A0ABV2YVA5_9ACTN</name>
<keyword evidence="2" id="KW-0436">Ligase</keyword>
<dbReference type="Proteomes" id="UP001550853">
    <property type="component" value="Unassembled WGS sequence"/>
</dbReference>
<reference evidence="9 10" key="1">
    <citation type="submission" date="2024-06" db="EMBL/GenBank/DDBJ databases">
        <title>The Natural Products Discovery Center: Release of the First 8490 Sequenced Strains for Exploring Actinobacteria Biosynthetic Diversity.</title>
        <authorList>
            <person name="Kalkreuter E."/>
            <person name="Kautsar S.A."/>
            <person name="Yang D."/>
            <person name="Bader C.D."/>
            <person name="Teijaro C.N."/>
            <person name="Fluegel L."/>
            <person name="Davis C.M."/>
            <person name="Simpson J.R."/>
            <person name="Lauterbach L."/>
            <person name="Steele A.D."/>
            <person name="Gui C."/>
            <person name="Meng S."/>
            <person name="Li G."/>
            <person name="Viehrig K."/>
            <person name="Ye F."/>
            <person name="Su P."/>
            <person name="Kiefer A.F."/>
            <person name="Nichols A."/>
            <person name="Cepeda A.J."/>
            <person name="Yan W."/>
            <person name="Fan B."/>
            <person name="Jiang Y."/>
            <person name="Adhikari A."/>
            <person name="Zheng C.-J."/>
            <person name="Schuster L."/>
            <person name="Cowan T.M."/>
            <person name="Smanski M.J."/>
            <person name="Chevrette M.G."/>
            <person name="De Carvalho L.P.S."/>
            <person name="Shen B."/>
        </authorList>
    </citation>
    <scope>NUCLEOTIDE SEQUENCE [LARGE SCALE GENOMIC DNA]</scope>
    <source>
        <strain evidence="9 10">NPDC033039</strain>
    </source>
</reference>
<comment type="caution">
    <text evidence="9">The sequence shown here is derived from an EMBL/GenBank/DDBJ whole genome shotgun (WGS) entry which is preliminary data.</text>
</comment>
<evidence type="ECO:0000256" key="2">
    <source>
        <dbReference type="ARBA" id="ARBA00022598"/>
    </source>
</evidence>
<evidence type="ECO:0000259" key="8">
    <source>
        <dbReference type="SMART" id="SM01016"/>
    </source>
</evidence>
<dbReference type="InterPro" id="IPR001278">
    <property type="entry name" value="Arg-tRNA-ligase"/>
</dbReference>